<dbReference type="eggNOG" id="ENOG503374Z">
    <property type="taxonomic scope" value="Bacteria"/>
</dbReference>
<evidence type="ECO:0000313" key="3">
    <source>
        <dbReference type="Proteomes" id="UP000029500"/>
    </source>
</evidence>
<evidence type="ECO:0008006" key="4">
    <source>
        <dbReference type="Google" id="ProtNLM"/>
    </source>
</evidence>
<feature type="transmembrane region" description="Helical" evidence="1">
    <location>
        <begin position="69"/>
        <end position="87"/>
    </location>
</feature>
<evidence type="ECO:0000256" key="1">
    <source>
        <dbReference type="SAM" id="Phobius"/>
    </source>
</evidence>
<accession>A0A089M969</accession>
<name>A0A089M969_9BACL</name>
<dbReference type="RefSeq" id="WP_025704507.1">
    <property type="nucleotide sequence ID" value="NZ_CP009287.1"/>
</dbReference>
<protein>
    <recommendedName>
        <fullName evidence="4">YtpI-like protein</fullName>
    </recommendedName>
</protein>
<dbReference type="KEGG" id="pgm:PGRAT_10745"/>
<dbReference type="AlphaFoldDB" id="A0A089M969"/>
<dbReference type="HOGENOM" id="CLU_154562_1_0_9"/>
<feature type="transmembrane region" description="Helical" evidence="1">
    <location>
        <begin position="45"/>
        <end position="63"/>
    </location>
</feature>
<organism evidence="2 3">
    <name type="scientific">Paenibacillus graminis</name>
    <dbReference type="NCBI Taxonomy" id="189425"/>
    <lineage>
        <taxon>Bacteria</taxon>
        <taxon>Bacillati</taxon>
        <taxon>Bacillota</taxon>
        <taxon>Bacilli</taxon>
        <taxon>Bacillales</taxon>
        <taxon>Paenibacillaceae</taxon>
        <taxon>Paenibacillus</taxon>
    </lineage>
</organism>
<dbReference type="Pfam" id="PF14007">
    <property type="entry name" value="YtpI"/>
    <property type="match status" value="1"/>
</dbReference>
<feature type="transmembrane region" description="Helical" evidence="1">
    <location>
        <begin position="6"/>
        <end position="25"/>
    </location>
</feature>
<dbReference type="EMBL" id="CP009287">
    <property type="protein sequence ID" value="AIQ68043.1"/>
    <property type="molecule type" value="Genomic_DNA"/>
</dbReference>
<proteinExistence type="predicted"/>
<dbReference type="InterPro" id="IPR025618">
    <property type="entry name" value="YtpI"/>
</dbReference>
<keyword evidence="1" id="KW-1133">Transmembrane helix</keyword>
<keyword evidence="1" id="KW-0812">Transmembrane</keyword>
<evidence type="ECO:0000313" key="2">
    <source>
        <dbReference type="EMBL" id="AIQ68043.1"/>
    </source>
</evidence>
<sequence length="104" mass="11722">MILFIKYVLFVLMMACLIGAAVYSYTSRRAQNPLEKGAKRSIMNILLGAMLVSLSLICMFVFRGSTVNVIIEAVFLLIGSFNIFSGLRSYGFYSRNRKNETPLH</sequence>
<gene>
    <name evidence="2" type="ORF">PGRAT_10745</name>
</gene>
<keyword evidence="3" id="KW-1185">Reference proteome</keyword>
<dbReference type="STRING" id="189425.PGRAT_10745"/>
<dbReference type="Proteomes" id="UP000029500">
    <property type="component" value="Chromosome"/>
</dbReference>
<reference evidence="2 3" key="1">
    <citation type="submission" date="2014-08" db="EMBL/GenBank/DDBJ databases">
        <title>Comparative genomics of the Paenibacillus odorifer group.</title>
        <authorList>
            <person name="den Bakker H.C."/>
            <person name="Tsai Y.-C."/>
            <person name="Martin N."/>
            <person name="Korlach J."/>
            <person name="Wiedmann M."/>
        </authorList>
    </citation>
    <scope>NUCLEOTIDE SEQUENCE [LARGE SCALE GENOMIC DNA]</scope>
    <source>
        <strain evidence="2 3">DSM 15220</strain>
    </source>
</reference>
<dbReference type="OrthoDB" id="2990512at2"/>
<keyword evidence="1" id="KW-0472">Membrane</keyword>